<dbReference type="InterPro" id="IPR001478">
    <property type="entry name" value="PDZ"/>
</dbReference>
<name>A0A2P2ECA7_9PROT</name>
<dbReference type="OrthoDB" id="9809549at2"/>
<dbReference type="InterPro" id="IPR029058">
    <property type="entry name" value="AB_hydrolase_fold"/>
</dbReference>
<dbReference type="AlphaFoldDB" id="A0A2P2ECA7"/>
<accession>A0A2P2ECA7</accession>
<dbReference type="PROSITE" id="PS50106">
    <property type="entry name" value="PDZ"/>
    <property type="match status" value="1"/>
</dbReference>
<evidence type="ECO:0000313" key="3">
    <source>
        <dbReference type="EMBL" id="GBF58698.1"/>
    </source>
</evidence>
<dbReference type="PANTHER" id="PTHR43265:SF1">
    <property type="entry name" value="ESTERASE ESTD"/>
    <property type="match status" value="1"/>
</dbReference>
<dbReference type="EMBL" id="BFBR01000007">
    <property type="protein sequence ID" value="GBF58698.1"/>
    <property type="molecule type" value="Genomic_DNA"/>
</dbReference>
<dbReference type="Gene3D" id="2.30.42.10">
    <property type="match status" value="1"/>
</dbReference>
<dbReference type="PANTHER" id="PTHR43265">
    <property type="entry name" value="ESTERASE ESTD"/>
    <property type="match status" value="1"/>
</dbReference>
<dbReference type="SUPFAM" id="SSF50156">
    <property type="entry name" value="PDZ domain-like"/>
    <property type="match status" value="1"/>
</dbReference>
<gene>
    <name evidence="3" type="ORF">PbB2_02386</name>
</gene>
<keyword evidence="1" id="KW-0732">Signal</keyword>
<protein>
    <recommendedName>
        <fullName evidence="2">PDZ domain-containing protein</fullName>
    </recommendedName>
</protein>
<dbReference type="InterPro" id="IPR000073">
    <property type="entry name" value="AB_hydrolase_1"/>
</dbReference>
<proteinExistence type="predicted"/>
<evidence type="ECO:0000256" key="1">
    <source>
        <dbReference type="SAM" id="SignalP"/>
    </source>
</evidence>
<dbReference type="InterPro" id="IPR053145">
    <property type="entry name" value="AB_hydrolase_Est10"/>
</dbReference>
<sequence>MRKLLLATIFVSGLPTLAATTALAATTKTEELVRRGALGVALEATAQGPRVTQVTAQSTAAQAGITPGDVITAVNGKPTPTNADLAAAAGQLRAGETASITIKRGETSQTVSAKAVARPLEAIPGADVRYGTVAFQNGRLRDILVLPQKPAPQAPVVFLIQGYGCGSVEGPPTHPYHLLAKTLAEVGIGSYRIEKASMGDSINPVHCLQTDFTTEVAAFEAGYKALIEDRGIAPDRIIILGHSMGGIQAPLVAAKGPAPRGVMVYGTALRNWQDYMQELFAMQGFLSAKTDPAEGEQAAKALRPLMQRIFNEDVSLKTIASENPNHEAMLRSALQWDGDDQILGRNLAYWRGVAAQDTVAAWRDTKAPVLAIYGEADFAAIDERDHQRIVDVVNFYRPGTATYRFLPLTGHGFDLQASRAEVREANQAGKPVTTSPYNPELTRLMAEWINQLPTKPASSGG</sequence>
<dbReference type="SMART" id="SM00228">
    <property type="entry name" value="PDZ"/>
    <property type="match status" value="1"/>
</dbReference>
<keyword evidence="4" id="KW-1185">Reference proteome</keyword>
<reference evidence="3" key="1">
    <citation type="journal article" date="2018" name="Genome Announc.">
        <title>Draft Genome Sequence of "Candidatus Phycosocius bacilliformis," an Alphaproteobacterial Ectosymbiont of the Hydrocarbon-Producing Green Alga Botryococcus braunii.</title>
        <authorList>
            <person name="Tanabe Y."/>
            <person name="Yamaguchi H."/>
            <person name="Watanabe M.M."/>
        </authorList>
    </citation>
    <scope>NUCLEOTIDE SEQUENCE [LARGE SCALE GENOMIC DNA]</scope>
    <source>
        <strain evidence="3">BOTRYCO-2</strain>
    </source>
</reference>
<evidence type="ECO:0000259" key="2">
    <source>
        <dbReference type="PROSITE" id="PS50106"/>
    </source>
</evidence>
<dbReference type="Gene3D" id="3.40.50.1820">
    <property type="entry name" value="alpha/beta hydrolase"/>
    <property type="match status" value="1"/>
</dbReference>
<feature type="chain" id="PRO_5015188535" description="PDZ domain-containing protein" evidence="1">
    <location>
        <begin position="25"/>
        <end position="461"/>
    </location>
</feature>
<dbReference type="Pfam" id="PF12697">
    <property type="entry name" value="Abhydrolase_6"/>
    <property type="match status" value="1"/>
</dbReference>
<dbReference type="Pfam" id="PF13180">
    <property type="entry name" value="PDZ_2"/>
    <property type="match status" value="1"/>
</dbReference>
<dbReference type="Proteomes" id="UP000245086">
    <property type="component" value="Unassembled WGS sequence"/>
</dbReference>
<comment type="caution">
    <text evidence="3">The sequence shown here is derived from an EMBL/GenBank/DDBJ whole genome shotgun (WGS) entry which is preliminary data.</text>
</comment>
<dbReference type="GO" id="GO:0052689">
    <property type="term" value="F:carboxylic ester hydrolase activity"/>
    <property type="evidence" value="ECO:0007669"/>
    <property type="project" value="TreeGrafter"/>
</dbReference>
<evidence type="ECO:0000313" key="4">
    <source>
        <dbReference type="Proteomes" id="UP000245086"/>
    </source>
</evidence>
<dbReference type="InterPro" id="IPR036034">
    <property type="entry name" value="PDZ_sf"/>
</dbReference>
<dbReference type="SUPFAM" id="SSF53474">
    <property type="entry name" value="alpha/beta-Hydrolases"/>
    <property type="match status" value="1"/>
</dbReference>
<feature type="domain" description="PDZ" evidence="2">
    <location>
        <begin position="35"/>
        <end position="106"/>
    </location>
</feature>
<dbReference type="RefSeq" id="WP_108985554.1">
    <property type="nucleotide sequence ID" value="NZ_BFBR01000007.1"/>
</dbReference>
<organism evidence="3 4">
    <name type="scientific">Candidatus Phycosocius bacilliformis</name>
    <dbReference type="NCBI Taxonomy" id="1445552"/>
    <lineage>
        <taxon>Bacteria</taxon>
        <taxon>Pseudomonadati</taxon>
        <taxon>Pseudomonadota</taxon>
        <taxon>Alphaproteobacteria</taxon>
        <taxon>Caulobacterales</taxon>
        <taxon>Caulobacterales incertae sedis</taxon>
        <taxon>Candidatus Phycosocius</taxon>
    </lineage>
</organism>
<feature type="signal peptide" evidence="1">
    <location>
        <begin position="1"/>
        <end position="24"/>
    </location>
</feature>